<organism evidence="2 3">
    <name type="scientific">Rubus argutus</name>
    <name type="common">Southern blackberry</name>
    <dbReference type="NCBI Taxonomy" id="59490"/>
    <lineage>
        <taxon>Eukaryota</taxon>
        <taxon>Viridiplantae</taxon>
        <taxon>Streptophyta</taxon>
        <taxon>Embryophyta</taxon>
        <taxon>Tracheophyta</taxon>
        <taxon>Spermatophyta</taxon>
        <taxon>Magnoliopsida</taxon>
        <taxon>eudicotyledons</taxon>
        <taxon>Gunneridae</taxon>
        <taxon>Pentapetalae</taxon>
        <taxon>rosids</taxon>
        <taxon>fabids</taxon>
        <taxon>Rosales</taxon>
        <taxon>Rosaceae</taxon>
        <taxon>Rosoideae</taxon>
        <taxon>Rosoideae incertae sedis</taxon>
        <taxon>Rubus</taxon>
    </lineage>
</organism>
<dbReference type="Proteomes" id="UP001457282">
    <property type="component" value="Unassembled WGS sequence"/>
</dbReference>
<feature type="compositionally biased region" description="Low complexity" evidence="1">
    <location>
        <begin position="53"/>
        <end position="66"/>
    </location>
</feature>
<sequence>MQEQHRSSEVAAAQGLQDSADALQEEAWHAFRVPEMRQAVCGEGTGERTRRTAASSGSASAALISSTRDEEEDPEDDDDDNDERDVNNGGGQHHGVGSVLFNY</sequence>
<feature type="region of interest" description="Disordered" evidence="1">
    <location>
        <begin position="37"/>
        <end position="103"/>
    </location>
</feature>
<gene>
    <name evidence="2" type="ORF">M0R45_021939</name>
</gene>
<feature type="compositionally biased region" description="Acidic residues" evidence="1">
    <location>
        <begin position="69"/>
        <end position="83"/>
    </location>
</feature>
<keyword evidence="3" id="KW-1185">Reference proteome</keyword>
<proteinExistence type="predicted"/>
<dbReference type="EMBL" id="JBEDUW010000004">
    <property type="protein sequence ID" value="KAK9934810.1"/>
    <property type="molecule type" value="Genomic_DNA"/>
</dbReference>
<evidence type="ECO:0000256" key="1">
    <source>
        <dbReference type="SAM" id="MobiDB-lite"/>
    </source>
</evidence>
<evidence type="ECO:0000313" key="3">
    <source>
        <dbReference type="Proteomes" id="UP001457282"/>
    </source>
</evidence>
<comment type="caution">
    <text evidence="2">The sequence shown here is derived from an EMBL/GenBank/DDBJ whole genome shotgun (WGS) entry which is preliminary data.</text>
</comment>
<name>A0AAW1XEI3_RUBAR</name>
<reference evidence="2 3" key="1">
    <citation type="journal article" date="2023" name="G3 (Bethesda)">
        <title>A chromosome-length genome assembly and annotation of blackberry (Rubus argutus, cv. 'Hillquist').</title>
        <authorList>
            <person name="Bruna T."/>
            <person name="Aryal R."/>
            <person name="Dudchenko O."/>
            <person name="Sargent D.J."/>
            <person name="Mead D."/>
            <person name="Buti M."/>
            <person name="Cavallini A."/>
            <person name="Hytonen T."/>
            <person name="Andres J."/>
            <person name="Pham M."/>
            <person name="Weisz D."/>
            <person name="Mascagni F."/>
            <person name="Usai G."/>
            <person name="Natali L."/>
            <person name="Bassil N."/>
            <person name="Fernandez G.E."/>
            <person name="Lomsadze A."/>
            <person name="Armour M."/>
            <person name="Olukolu B."/>
            <person name="Poorten T."/>
            <person name="Britton C."/>
            <person name="Davik J."/>
            <person name="Ashrafi H."/>
            <person name="Aiden E.L."/>
            <person name="Borodovsky M."/>
            <person name="Worthington M."/>
        </authorList>
    </citation>
    <scope>NUCLEOTIDE SEQUENCE [LARGE SCALE GENOMIC DNA]</scope>
    <source>
        <strain evidence="2">PI 553951</strain>
    </source>
</reference>
<protein>
    <submittedName>
        <fullName evidence="2">Uncharacterized protein</fullName>
    </submittedName>
</protein>
<accession>A0AAW1XEI3</accession>
<evidence type="ECO:0000313" key="2">
    <source>
        <dbReference type="EMBL" id="KAK9934810.1"/>
    </source>
</evidence>
<dbReference type="AlphaFoldDB" id="A0AAW1XEI3"/>